<evidence type="ECO:0000256" key="5">
    <source>
        <dbReference type="ARBA" id="ARBA00022927"/>
    </source>
</evidence>
<accession>A0A5C4VP27</accession>
<evidence type="ECO:0000256" key="2">
    <source>
        <dbReference type="ARBA" id="ARBA00022448"/>
    </source>
</evidence>
<sequence>MFGIGFGELVAIALVTVLVFGPDRLPDLARQAGRLLRELRKFATNARDELRAELGPAYADLELTDLDPRAIVRKHIAEAMAELDELEDTIRSAGDDEPVRVRPLEPGERPPYDLDAT</sequence>
<keyword evidence="3" id="KW-1003">Cell membrane</keyword>
<keyword evidence="4" id="KW-0812">Transmembrane</keyword>
<evidence type="ECO:0000256" key="3">
    <source>
        <dbReference type="ARBA" id="ARBA00022475"/>
    </source>
</evidence>
<evidence type="ECO:0000256" key="6">
    <source>
        <dbReference type="ARBA" id="ARBA00022989"/>
    </source>
</evidence>
<dbReference type="GO" id="GO:0016020">
    <property type="term" value="C:membrane"/>
    <property type="evidence" value="ECO:0007669"/>
    <property type="project" value="UniProtKB-SubCell"/>
</dbReference>
<keyword evidence="7" id="KW-0811">Translocation</keyword>
<dbReference type="PANTHER" id="PTHR33162">
    <property type="entry name" value="SEC-INDEPENDENT PROTEIN TRANSLOCASE PROTEIN TATA, CHLOROPLASTIC"/>
    <property type="match status" value="1"/>
</dbReference>
<keyword evidence="8" id="KW-0472">Membrane</keyword>
<reference evidence="10 11" key="1">
    <citation type="journal article" date="2016" name="Int. J. Syst. Evol. Microbiol.">
        <title>Nocardioides albidus sp. nov., an actinobacterium isolated from garden soil.</title>
        <authorList>
            <person name="Singh H."/>
            <person name="Du J."/>
            <person name="Trinh H."/>
            <person name="Won K."/>
            <person name="Yang J.E."/>
            <person name="Yin C."/>
            <person name="Kook M."/>
            <person name="Yi T.H."/>
        </authorList>
    </citation>
    <scope>NUCLEOTIDE SEQUENCE [LARGE SCALE GENOMIC DNA]</scope>
    <source>
        <strain evidence="10 11">CCTCC AB 2015297</strain>
    </source>
</reference>
<evidence type="ECO:0000256" key="4">
    <source>
        <dbReference type="ARBA" id="ARBA00022692"/>
    </source>
</evidence>
<dbReference type="RefSeq" id="WP_139624088.1">
    <property type="nucleotide sequence ID" value="NZ_VDMP01000026.1"/>
</dbReference>
<dbReference type="PRINTS" id="PR01506">
    <property type="entry name" value="TATBPROTEIN"/>
</dbReference>
<dbReference type="EMBL" id="VDMP01000026">
    <property type="protein sequence ID" value="TNM37541.1"/>
    <property type="molecule type" value="Genomic_DNA"/>
</dbReference>
<evidence type="ECO:0000256" key="7">
    <source>
        <dbReference type="ARBA" id="ARBA00023010"/>
    </source>
</evidence>
<keyword evidence="6" id="KW-1133">Transmembrane helix</keyword>
<keyword evidence="5" id="KW-0653">Protein transport</keyword>
<comment type="subcellular location">
    <subcellularLocation>
        <location evidence="1">Membrane</location>
        <topology evidence="1">Single-pass membrane protein</topology>
    </subcellularLocation>
</comment>
<keyword evidence="2" id="KW-0813">Transport</keyword>
<gene>
    <name evidence="10" type="primary">tatB</name>
    <name evidence="10" type="ORF">FHP29_17195</name>
</gene>
<dbReference type="Gene3D" id="1.20.5.3310">
    <property type="match status" value="1"/>
</dbReference>
<protein>
    <submittedName>
        <fullName evidence="10">Twin-arginine translocase subunit TatB</fullName>
    </submittedName>
</protein>
<dbReference type="OrthoDB" id="3267321at2"/>
<evidence type="ECO:0000256" key="1">
    <source>
        <dbReference type="ARBA" id="ARBA00004167"/>
    </source>
</evidence>
<dbReference type="Pfam" id="PF02416">
    <property type="entry name" value="TatA_B_E"/>
    <property type="match status" value="1"/>
</dbReference>
<organism evidence="10 11">
    <name type="scientific">Nocardioides albidus</name>
    <dbReference type="NCBI Taxonomy" id="1517589"/>
    <lineage>
        <taxon>Bacteria</taxon>
        <taxon>Bacillati</taxon>
        <taxon>Actinomycetota</taxon>
        <taxon>Actinomycetes</taxon>
        <taxon>Propionibacteriales</taxon>
        <taxon>Nocardioidaceae</taxon>
        <taxon>Nocardioides</taxon>
    </lineage>
</organism>
<comment type="caution">
    <text evidence="10">The sequence shown here is derived from an EMBL/GenBank/DDBJ whole genome shotgun (WGS) entry which is preliminary data.</text>
</comment>
<proteinExistence type="predicted"/>
<dbReference type="Proteomes" id="UP000313231">
    <property type="component" value="Unassembled WGS sequence"/>
</dbReference>
<dbReference type="NCBIfam" id="NF002377">
    <property type="entry name" value="PRK01371.1-4"/>
    <property type="match status" value="1"/>
</dbReference>
<dbReference type="GO" id="GO:0008320">
    <property type="term" value="F:protein transmembrane transporter activity"/>
    <property type="evidence" value="ECO:0007669"/>
    <property type="project" value="InterPro"/>
</dbReference>
<evidence type="ECO:0000256" key="9">
    <source>
        <dbReference type="SAM" id="MobiDB-lite"/>
    </source>
</evidence>
<dbReference type="NCBIfam" id="TIGR01410">
    <property type="entry name" value="tatB"/>
    <property type="match status" value="1"/>
</dbReference>
<dbReference type="PANTHER" id="PTHR33162:SF1">
    <property type="entry name" value="SEC-INDEPENDENT PROTEIN TRANSLOCASE PROTEIN TATA, CHLOROPLASTIC"/>
    <property type="match status" value="1"/>
</dbReference>
<dbReference type="InterPro" id="IPR003369">
    <property type="entry name" value="TatA/B/E"/>
</dbReference>
<evidence type="ECO:0000313" key="11">
    <source>
        <dbReference type="Proteomes" id="UP000313231"/>
    </source>
</evidence>
<feature type="region of interest" description="Disordered" evidence="9">
    <location>
        <begin position="88"/>
        <end position="117"/>
    </location>
</feature>
<evidence type="ECO:0000313" key="10">
    <source>
        <dbReference type="EMBL" id="TNM37541.1"/>
    </source>
</evidence>
<name>A0A5C4VP27_9ACTN</name>
<keyword evidence="11" id="KW-1185">Reference proteome</keyword>
<dbReference type="AlphaFoldDB" id="A0A5C4VP27"/>
<evidence type="ECO:0000256" key="8">
    <source>
        <dbReference type="ARBA" id="ARBA00023136"/>
    </source>
</evidence>
<dbReference type="InterPro" id="IPR018448">
    <property type="entry name" value="TatB"/>
</dbReference>
<dbReference type="GO" id="GO:0043953">
    <property type="term" value="P:protein transport by the Tat complex"/>
    <property type="evidence" value="ECO:0007669"/>
    <property type="project" value="InterPro"/>
</dbReference>